<gene>
    <name evidence="1" type="ORF">MRATA1EN1_LOCUS26664</name>
</gene>
<dbReference type="Proteomes" id="UP001176941">
    <property type="component" value="Chromosome 7"/>
</dbReference>
<accession>A0ABN8ZY66</accession>
<evidence type="ECO:0000313" key="2">
    <source>
        <dbReference type="Proteomes" id="UP001176941"/>
    </source>
</evidence>
<proteinExistence type="predicted"/>
<dbReference type="EMBL" id="OX459943">
    <property type="protein sequence ID" value="CAI9177702.1"/>
    <property type="molecule type" value="Genomic_DNA"/>
</dbReference>
<sequence length="76" mass="8447">MEGNPAPAKLQAVLQLGETRHRPSAPRNQDMPFELRPANSERSFGYIVAPDGKGAVVHEALDWPQTEGQWLNHECV</sequence>
<evidence type="ECO:0000313" key="1">
    <source>
        <dbReference type="EMBL" id="CAI9177702.1"/>
    </source>
</evidence>
<organism evidence="1 2">
    <name type="scientific">Rangifer tarandus platyrhynchus</name>
    <name type="common">Svalbard reindeer</name>
    <dbReference type="NCBI Taxonomy" id="3082113"/>
    <lineage>
        <taxon>Eukaryota</taxon>
        <taxon>Metazoa</taxon>
        <taxon>Chordata</taxon>
        <taxon>Craniata</taxon>
        <taxon>Vertebrata</taxon>
        <taxon>Euteleostomi</taxon>
        <taxon>Mammalia</taxon>
        <taxon>Eutheria</taxon>
        <taxon>Laurasiatheria</taxon>
        <taxon>Artiodactyla</taxon>
        <taxon>Ruminantia</taxon>
        <taxon>Pecora</taxon>
        <taxon>Cervidae</taxon>
        <taxon>Odocoileinae</taxon>
        <taxon>Rangifer</taxon>
    </lineage>
</organism>
<keyword evidence="2" id="KW-1185">Reference proteome</keyword>
<protein>
    <submittedName>
        <fullName evidence="1">Uncharacterized protein</fullName>
    </submittedName>
</protein>
<reference evidence="1" key="1">
    <citation type="submission" date="2023-04" db="EMBL/GenBank/DDBJ databases">
        <authorList>
            <consortium name="ELIXIR-Norway"/>
        </authorList>
    </citation>
    <scope>NUCLEOTIDE SEQUENCE [LARGE SCALE GENOMIC DNA]</scope>
</reference>
<name>A0ABN8ZY66_RANTA</name>